<evidence type="ECO:0000313" key="17">
    <source>
        <dbReference type="Proteomes" id="UP000545386"/>
    </source>
</evidence>
<dbReference type="CDD" id="cd01347">
    <property type="entry name" value="ligand_gated_channel"/>
    <property type="match status" value="1"/>
</dbReference>
<dbReference type="AlphaFoldDB" id="A0A842HQM4"/>
<keyword evidence="4 10" id="KW-1134">Transmembrane beta strand</keyword>
<dbReference type="InterPro" id="IPR039426">
    <property type="entry name" value="TonB-dep_rcpt-like"/>
</dbReference>
<comment type="caution">
    <text evidence="16">The sequence shown here is derived from an EMBL/GenBank/DDBJ whole genome shotgun (WGS) entry which is preliminary data.</text>
</comment>
<feature type="signal peptide" evidence="13">
    <location>
        <begin position="1"/>
        <end position="22"/>
    </location>
</feature>
<protein>
    <submittedName>
        <fullName evidence="16">TonB-dependent receptor</fullName>
    </submittedName>
</protein>
<feature type="chain" id="PRO_5032671908" evidence="13">
    <location>
        <begin position="23"/>
        <end position="655"/>
    </location>
</feature>
<evidence type="ECO:0000256" key="1">
    <source>
        <dbReference type="ARBA" id="ARBA00004571"/>
    </source>
</evidence>
<feature type="domain" description="TonB-dependent receptor plug" evidence="15">
    <location>
        <begin position="40"/>
        <end position="149"/>
    </location>
</feature>
<keyword evidence="8 16" id="KW-0675">Receptor</keyword>
<keyword evidence="5 10" id="KW-0812">Transmembrane</keyword>
<accession>A0A842HQM4</accession>
<keyword evidence="7 10" id="KW-0472">Membrane</keyword>
<feature type="domain" description="TonB-dependent receptor-like beta-barrel" evidence="14">
    <location>
        <begin position="199"/>
        <end position="619"/>
    </location>
</feature>
<keyword evidence="17" id="KW-1185">Reference proteome</keyword>
<dbReference type="Pfam" id="PF00593">
    <property type="entry name" value="TonB_dep_Rec_b-barrel"/>
    <property type="match status" value="1"/>
</dbReference>
<feature type="region of interest" description="Disordered" evidence="12">
    <location>
        <begin position="240"/>
        <end position="260"/>
    </location>
</feature>
<keyword evidence="9 10" id="KW-0998">Cell outer membrane</keyword>
<dbReference type="GO" id="GO:0044718">
    <property type="term" value="P:siderophore transmembrane transport"/>
    <property type="evidence" value="ECO:0007669"/>
    <property type="project" value="TreeGrafter"/>
</dbReference>
<dbReference type="InterPro" id="IPR012910">
    <property type="entry name" value="Plug_dom"/>
</dbReference>
<evidence type="ECO:0000256" key="2">
    <source>
        <dbReference type="ARBA" id="ARBA00009810"/>
    </source>
</evidence>
<dbReference type="Pfam" id="PF07715">
    <property type="entry name" value="Plug"/>
    <property type="match status" value="1"/>
</dbReference>
<evidence type="ECO:0000256" key="12">
    <source>
        <dbReference type="SAM" id="MobiDB-lite"/>
    </source>
</evidence>
<keyword evidence="13" id="KW-0732">Signal</keyword>
<evidence type="ECO:0000256" key="9">
    <source>
        <dbReference type="ARBA" id="ARBA00023237"/>
    </source>
</evidence>
<dbReference type="SUPFAM" id="SSF56935">
    <property type="entry name" value="Porins"/>
    <property type="match status" value="1"/>
</dbReference>
<evidence type="ECO:0000256" key="3">
    <source>
        <dbReference type="ARBA" id="ARBA00022448"/>
    </source>
</evidence>
<evidence type="ECO:0000256" key="4">
    <source>
        <dbReference type="ARBA" id="ARBA00022452"/>
    </source>
</evidence>
<keyword evidence="6 11" id="KW-0798">TonB box</keyword>
<dbReference type="InterPro" id="IPR036942">
    <property type="entry name" value="Beta-barrel_TonB_sf"/>
</dbReference>
<dbReference type="PROSITE" id="PS52016">
    <property type="entry name" value="TONB_DEPENDENT_REC_3"/>
    <property type="match status" value="1"/>
</dbReference>
<evidence type="ECO:0000256" key="8">
    <source>
        <dbReference type="ARBA" id="ARBA00023170"/>
    </source>
</evidence>
<evidence type="ECO:0000256" key="10">
    <source>
        <dbReference type="PROSITE-ProRule" id="PRU01360"/>
    </source>
</evidence>
<dbReference type="PANTHER" id="PTHR30069">
    <property type="entry name" value="TONB-DEPENDENT OUTER MEMBRANE RECEPTOR"/>
    <property type="match status" value="1"/>
</dbReference>
<dbReference type="GO" id="GO:0015344">
    <property type="term" value="F:siderophore uptake transmembrane transporter activity"/>
    <property type="evidence" value="ECO:0007669"/>
    <property type="project" value="TreeGrafter"/>
</dbReference>
<dbReference type="Gene3D" id="2.40.170.20">
    <property type="entry name" value="TonB-dependent receptor, beta-barrel domain"/>
    <property type="match status" value="1"/>
</dbReference>
<name>A0A842HQM4_9BURK</name>
<evidence type="ECO:0000256" key="13">
    <source>
        <dbReference type="SAM" id="SignalP"/>
    </source>
</evidence>
<feature type="compositionally biased region" description="Basic and acidic residues" evidence="12">
    <location>
        <begin position="247"/>
        <end position="260"/>
    </location>
</feature>
<dbReference type="RefSeq" id="WP_185779272.1">
    <property type="nucleotide sequence ID" value="NZ_JACJUU010000003.1"/>
</dbReference>
<proteinExistence type="inferred from homology"/>
<dbReference type="Proteomes" id="UP000545386">
    <property type="component" value="Unassembled WGS sequence"/>
</dbReference>
<sequence>MQTRLTPLAALLSAAIFTPVHAERLLEPVVVTASRFESAQQDRPIAAQVITAQEIRDSSATNVSEVLSKLGGVHTRINFTGLPDSPIDLRGFGMTGDQNTLVLVNGQRLSEYEGATARLSSIPMDAIERIEILRGSGAVQYGSGATAGTINIITKSPVGPGVSGSVFTQAGSHQSRDARGGFRIGGDLWGARIDAQHYESDNYRDNNRSKLGSVNGEFRLGNARDFIALTVNADDQKSRLPGARTEAQLKTDRRGAKSPDDFLNSRSELYALRGEKNFGDLTLALDASYRDKDATLLNKADWGSSYRKSNTKVFGVSPRAMLNSDWGPVNNQLTIGADSSKWDYKSNTAATGFASAFDERGKQTNKALYVRNELQLPTGTRISLGGRKEFVDQSIDERVVPNANNARPNLTAHEIAIQQMIGAGFSVYGRTGRSFRLANIDDNRCQSTPCADLLKPQQSRDTEVGLEWQNAVASLRVGLFNMDVTDEIHYNRLAWANMNLSPTRHRGLELEGRVALWDSVDVAVNYTRTQATFREGTYDGVNVAGNKVPLVPKDRLGVNLGWQITAATRATLYVQYVGSQRYDNDQANRFKSMPSYTITDFKISHQINNWRLAAGVNNLFDEKYYSYGIVNTAYTSFNAYPEDRRNFYASAEYRF</sequence>
<keyword evidence="3 10" id="KW-0813">Transport</keyword>
<evidence type="ECO:0000259" key="14">
    <source>
        <dbReference type="Pfam" id="PF00593"/>
    </source>
</evidence>
<evidence type="ECO:0000259" key="15">
    <source>
        <dbReference type="Pfam" id="PF07715"/>
    </source>
</evidence>
<dbReference type="PANTHER" id="PTHR30069:SF27">
    <property type="entry name" value="BLL4766 PROTEIN"/>
    <property type="match status" value="1"/>
</dbReference>
<gene>
    <name evidence="16" type="ORF">GTU67_06495</name>
</gene>
<organism evidence="16 17">
    <name type="scientific">Pusillimonas minor</name>
    <dbReference type="NCBI Taxonomy" id="2697024"/>
    <lineage>
        <taxon>Bacteria</taxon>
        <taxon>Pseudomonadati</taxon>
        <taxon>Pseudomonadota</taxon>
        <taxon>Betaproteobacteria</taxon>
        <taxon>Burkholderiales</taxon>
        <taxon>Alcaligenaceae</taxon>
        <taxon>Pusillimonas</taxon>
    </lineage>
</organism>
<evidence type="ECO:0000256" key="11">
    <source>
        <dbReference type="RuleBase" id="RU003357"/>
    </source>
</evidence>
<evidence type="ECO:0000256" key="5">
    <source>
        <dbReference type="ARBA" id="ARBA00022692"/>
    </source>
</evidence>
<dbReference type="InterPro" id="IPR000531">
    <property type="entry name" value="Beta-barrel_TonB"/>
</dbReference>
<evidence type="ECO:0000256" key="6">
    <source>
        <dbReference type="ARBA" id="ARBA00023077"/>
    </source>
</evidence>
<evidence type="ECO:0000313" key="16">
    <source>
        <dbReference type="EMBL" id="MBC2769561.1"/>
    </source>
</evidence>
<dbReference type="EMBL" id="JACJUU010000003">
    <property type="protein sequence ID" value="MBC2769561.1"/>
    <property type="molecule type" value="Genomic_DNA"/>
</dbReference>
<dbReference type="InterPro" id="IPR037066">
    <property type="entry name" value="Plug_dom_sf"/>
</dbReference>
<dbReference type="Gene3D" id="2.170.130.10">
    <property type="entry name" value="TonB-dependent receptor, plug domain"/>
    <property type="match status" value="1"/>
</dbReference>
<reference evidence="16 17" key="1">
    <citation type="submission" date="2020-08" db="EMBL/GenBank/DDBJ databases">
        <title>Paraeoetvoesia sp. YC-7-48 draft genome sequence.</title>
        <authorList>
            <person name="Yao L."/>
        </authorList>
    </citation>
    <scope>NUCLEOTIDE SEQUENCE [LARGE SCALE GENOMIC DNA]</scope>
    <source>
        <strain evidence="17">YC-7-48</strain>
    </source>
</reference>
<comment type="similarity">
    <text evidence="2 10 11">Belongs to the TonB-dependent receptor family.</text>
</comment>
<dbReference type="GO" id="GO:0009279">
    <property type="term" value="C:cell outer membrane"/>
    <property type="evidence" value="ECO:0007669"/>
    <property type="project" value="UniProtKB-SubCell"/>
</dbReference>
<comment type="subcellular location">
    <subcellularLocation>
        <location evidence="1 10">Cell outer membrane</location>
        <topology evidence="1 10">Multi-pass membrane protein</topology>
    </subcellularLocation>
</comment>
<evidence type="ECO:0000256" key="7">
    <source>
        <dbReference type="ARBA" id="ARBA00023136"/>
    </source>
</evidence>